<reference evidence="2" key="1">
    <citation type="journal article" date="2013" name="Science">
        <title>The Amborella genome and the evolution of flowering plants.</title>
        <authorList>
            <consortium name="Amborella Genome Project"/>
        </authorList>
    </citation>
    <scope>NUCLEOTIDE SEQUENCE [LARGE SCALE GENOMIC DNA]</scope>
</reference>
<accession>W1NSR8</accession>
<gene>
    <name evidence="1" type="ORF">AMTR_s00115p00072410</name>
</gene>
<organism evidence="1 2">
    <name type="scientific">Amborella trichopoda</name>
    <dbReference type="NCBI Taxonomy" id="13333"/>
    <lineage>
        <taxon>Eukaryota</taxon>
        <taxon>Viridiplantae</taxon>
        <taxon>Streptophyta</taxon>
        <taxon>Embryophyta</taxon>
        <taxon>Tracheophyta</taxon>
        <taxon>Spermatophyta</taxon>
        <taxon>Magnoliopsida</taxon>
        <taxon>Amborellales</taxon>
        <taxon>Amborellaceae</taxon>
        <taxon>Amborella</taxon>
    </lineage>
</organism>
<dbReference type="Proteomes" id="UP000017836">
    <property type="component" value="Unassembled WGS sequence"/>
</dbReference>
<dbReference type="PANTHER" id="PTHR22774">
    <property type="entry name" value="CHOREIN N-TERMINAL DOMAIN-CONTAINING PROTEIN"/>
    <property type="match status" value="1"/>
</dbReference>
<name>W1NSR8_AMBTC</name>
<keyword evidence="2" id="KW-1185">Reference proteome</keyword>
<protein>
    <submittedName>
        <fullName evidence="1">Uncharacterized protein</fullName>
    </submittedName>
</protein>
<dbReference type="STRING" id="13333.W1NSR8"/>
<dbReference type="HOGENOM" id="CLU_005279_0_0_1"/>
<evidence type="ECO:0000313" key="2">
    <source>
        <dbReference type="Proteomes" id="UP000017836"/>
    </source>
</evidence>
<dbReference type="PANTHER" id="PTHR22774:SF11">
    <property type="entry name" value="CHOREIN N-TERMINAL DOMAIN-CONTAINING PROTEIN"/>
    <property type="match status" value="1"/>
</dbReference>
<evidence type="ECO:0000313" key="1">
    <source>
        <dbReference type="EMBL" id="ERM97870.1"/>
    </source>
</evidence>
<proteinExistence type="predicted"/>
<dbReference type="eggNOG" id="KOG2955">
    <property type="taxonomic scope" value="Eukaryota"/>
</dbReference>
<sequence>MESIIGKALEYTLKYWLKSFSREQFKLQGRTAQLYNLDINGDALHASAGLPPALNVTHARVGKLEIQLPSFSNVQTEPIVVQIDKLDLVLEENTGSDLGKTSCSNQSSSSSAKSSGYGFADKIADGMTVEVGIVNLMLETRGGPGRKGGATWTPPLASITIRNLLLYTTNEKWQVVNLKEARDFSDNEKFIYVFKKMEWESLSIDLLPHPDMFADERLTSSNSRDTSRDDDGAKRLFFGGERFLDSISGQAYITVQRTEQNNPLGLEVQLHIPEAVCPSLSEPGLRALLRFMTGLYVCLNRGDVDPKAQQRCTEAAGRSLVSIIVDHVFLCVKDAEFQLELLMQSLYYSRASVSDGENTKNISRVIVGGLFLRDTFSHPPCTLVQPSMQIDSKDSPDTPDFAGEGLWPKIYPLGEQPWQLHASIPLVFLYSFQLNPSPAPPSFASQTVINCEPLIINLQEKSCLRISSFLADGIVVNSGAVLPDFSVNSMVFTLKEFNLTVPLDSGLPDAKLNMMPSQSSFEGARLHAENLIFHQSPALRLKLLNLEKDPACFCLWESQPIDSSQRKWTMRASHLNLSLETSIGEKKSPDLSEWSTGLWRCVELQDACFEAAMVTADGSPLITVPPPGGLVRIGVACEQYLSNTSVEQLLFVLDLYAYFGRVSEEIAKVGKIKRQGRKAGLLKGGMMDYAPSDTGVSLALNHLRFRFLESSASIADLGMPLVQFEGEDLFIGVTHRTLGGAVVVSSSIHWELVQVDCVDSEGLSSHEVSFMTAHENGRSQMRPVFWIDNRRSRVEQNKHPEALPFLEVNTVHVMPYRIADPECHSLSVVAKVSGVRLGCGMNYTEALLHRFGILGPDGGPSEGLSNGLKNLSSGPLSKLLRASPHVDVDHTDNGISEDIGSNMFLEVGRPDDLDVSIEFRNWLFALEGAKEMAGSFNSEFEQIGREKRCWHTTFRSLEIKAKSSSKHSREIISDEVNTSFRYPVELIIASVEGLQAIKPQARNSILQSGSESLDRIFAPEKVSRCSSVGKIGFMPSSNTMIENMNGSLDSTIACLEAAISDSQALCVALDSNLLEDPSIRGPKVTPQYTMNVGELTQKLGSCNKRREPLQKFCGIRVSFLCIHNHCASA</sequence>
<dbReference type="Gramene" id="ERM97870">
    <property type="protein sequence ID" value="ERM97870"/>
    <property type="gene ID" value="AMTR_s00115p00072410"/>
</dbReference>
<dbReference type="InterPro" id="IPR026728">
    <property type="entry name" value="BLTP3A/B"/>
</dbReference>
<dbReference type="OMA" id="QKCAEDI"/>
<dbReference type="EMBL" id="KI395748">
    <property type="protein sequence ID" value="ERM97870.1"/>
    <property type="molecule type" value="Genomic_DNA"/>
</dbReference>
<dbReference type="AlphaFoldDB" id="W1NSR8"/>
<dbReference type="Pfam" id="PF24917">
    <property type="entry name" value="BLTP3A_B"/>
    <property type="match status" value="1"/>
</dbReference>